<dbReference type="InterPro" id="IPR015943">
    <property type="entry name" value="WD40/YVTN_repeat-like_dom_sf"/>
</dbReference>
<evidence type="ECO:0000256" key="2">
    <source>
        <dbReference type="ARBA" id="ARBA00011059"/>
    </source>
</evidence>
<keyword evidence="5" id="KW-0493">Microtubule</keyword>
<protein>
    <recommendedName>
        <fullName evidence="14">Dynein intermediate chain 3, ciliary</fullName>
    </recommendedName>
</protein>
<dbReference type="InterPro" id="IPR036322">
    <property type="entry name" value="WD40_repeat_dom_sf"/>
</dbReference>
<evidence type="ECO:0000256" key="6">
    <source>
        <dbReference type="ARBA" id="ARBA00022737"/>
    </source>
</evidence>
<keyword evidence="3" id="KW-0963">Cytoplasm</keyword>
<dbReference type="GO" id="GO:0036157">
    <property type="term" value="C:outer dynein arm"/>
    <property type="evidence" value="ECO:0007669"/>
    <property type="project" value="TreeGrafter"/>
</dbReference>
<dbReference type="SMART" id="SM00320">
    <property type="entry name" value="WD40"/>
    <property type="match status" value="2"/>
</dbReference>
<dbReference type="PANTHER" id="PTHR12442:SF7">
    <property type="entry name" value="DYNEIN AXONEMAL INTERMEDIATE CHAIN 2"/>
    <property type="match status" value="1"/>
</dbReference>
<evidence type="ECO:0000256" key="4">
    <source>
        <dbReference type="ARBA" id="ARBA00022574"/>
    </source>
</evidence>
<keyword evidence="11" id="KW-0966">Cell projection</keyword>
<dbReference type="GO" id="GO:0036158">
    <property type="term" value="P:outer dynein arm assembly"/>
    <property type="evidence" value="ECO:0007669"/>
    <property type="project" value="TreeGrafter"/>
</dbReference>
<organism evidence="12 13">
    <name type="scientific">Diabrotica balteata</name>
    <name type="common">Banded cucumber beetle</name>
    <dbReference type="NCBI Taxonomy" id="107213"/>
    <lineage>
        <taxon>Eukaryota</taxon>
        <taxon>Metazoa</taxon>
        <taxon>Ecdysozoa</taxon>
        <taxon>Arthropoda</taxon>
        <taxon>Hexapoda</taxon>
        <taxon>Insecta</taxon>
        <taxon>Pterygota</taxon>
        <taxon>Neoptera</taxon>
        <taxon>Endopterygota</taxon>
        <taxon>Coleoptera</taxon>
        <taxon>Polyphaga</taxon>
        <taxon>Cucujiformia</taxon>
        <taxon>Chrysomeloidea</taxon>
        <taxon>Chrysomelidae</taxon>
        <taxon>Galerucinae</taxon>
        <taxon>Diabroticina</taxon>
        <taxon>Diabroticites</taxon>
        <taxon>Diabrotica</taxon>
    </lineage>
</organism>
<evidence type="ECO:0000256" key="10">
    <source>
        <dbReference type="ARBA" id="ARBA00023212"/>
    </source>
</evidence>
<reference evidence="12" key="1">
    <citation type="submission" date="2022-01" db="EMBL/GenBank/DDBJ databases">
        <authorList>
            <person name="King R."/>
        </authorList>
    </citation>
    <scope>NUCLEOTIDE SEQUENCE</scope>
</reference>
<keyword evidence="8" id="KW-0969">Cilium</keyword>
<dbReference type="Proteomes" id="UP001153709">
    <property type="component" value="Chromosome 8"/>
</dbReference>
<evidence type="ECO:0000256" key="7">
    <source>
        <dbReference type="ARBA" id="ARBA00023017"/>
    </source>
</evidence>
<proteinExistence type="inferred from homology"/>
<dbReference type="PANTHER" id="PTHR12442">
    <property type="entry name" value="DYNEIN INTERMEDIATE CHAIN"/>
    <property type="match status" value="1"/>
</dbReference>
<evidence type="ECO:0000313" key="13">
    <source>
        <dbReference type="Proteomes" id="UP001153709"/>
    </source>
</evidence>
<evidence type="ECO:0008006" key="14">
    <source>
        <dbReference type="Google" id="ProtNLM"/>
    </source>
</evidence>
<evidence type="ECO:0000256" key="11">
    <source>
        <dbReference type="ARBA" id="ARBA00023273"/>
    </source>
</evidence>
<keyword evidence="10" id="KW-0206">Cytoskeleton</keyword>
<evidence type="ECO:0000256" key="5">
    <source>
        <dbReference type="ARBA" id="ARBA00022701"/>
    </source>
</evidence>
<dbReference type="GO" id="GO:0045504">
    <property type="term" value="F:dynein heavy chain binding"/>
    <property type="evidence" value="ECO:0007669"/>
    <property type="project" value="TreeGrafter"/>
</dbReference>
<keyword evidence="13" id="KW-1185">Reference proteome</keyword>
<dbReference type="GO" id="GO:0005874">
    <property type="term" value="C:microtubule"/>
    <property type="evidence" value="ECO:0007669"/>
    <property type="project" value="UniProtKB-KW"/>
</dbReference>
<keyword evidence="4" id="KW-0853">WD repeat</keyword>
<gene>
    <name evidence="12" type="ORF">DIABBA_LOCUS12676</name>
</gene>
<dbReference type="SUPFAM" id="SSF50978">
    <property type="entry name" value="WD40 repeat-like"/>
    <property type="match status" value="1"/>
</dbReference>
<keyword evidence="6" id="KW-0677">Repeat</keyword>
<dbReference type="OrthoDB" id="366230at2759"/>
<keyword evidence="7" id="KW-0243">Dynein</keyword>
<dbReference type="AlphaFoldDB" id="A0A9N9TBT4"/>
<dbReference type="GO" id="GO:0045503">
    <property type="term" value="F:dynein light chain binding"/>
    <property type="evidence" value="ECO:0007669"/>
    <property type="project" value="TreeGrafter"/>
</dbReference>
<dbReference type="EMBL" id="OU898283">
    <property type="protein sequence ID" value="CAG9839968.1"/>
    <property type="molecule type" value="Genomic_DNA"/>
</dbReference>
<evidence type="ECO:0000256" key="8">
    <source>
        <dbReference type="ARBA" id="ARBA00023069"/>
    </source>
</evidence>
<accession>A0A9N9TBT4</accession>
<evidence type="ECO:0000256" key="9">
    <source>
        <dbReference type="ARBA" id="ARBA00023175"/>
    </source>
</evidence>
<keyword evidence="9" id="KW-0505">Motor protein</keyword>
<dbReference type="GO" id="GO:0003341">
    <property type="term" value="P:cilium movement"/>
    <property type="evidence" value="ECO:0007669"/>
    <property type="project" value="TreeGrafter"/>
</dbReference>
<name>A0A9N9TBT4_DIABA</name>
<comment type="similarity">
    <text evidence="2">Belongs to the dynein intermediate chain family.</text>
</comment>
<dbReference type="InterPro" id="IPR001680">
    <property type="entry name" value="WD40_rpt"/>
</dbReference>
<evidence type="ECO:0000256" key="3">
    <source>
        <dbReference type="ARBA" id="ARBA00022490"/>
    </source>
</evidence>
<comment type="subcellular location">
    <subcellularLocation>
        <location evidence="1">Cytoplasm</location>
        <location evidence="1">Cytoskeleton</location>
        <location evidence="1">Cilium axoneme</location>
    </subcellularLocation>
</comment>
<dbReference type="InterPro" id="IPR050687">
    <property type="entry name" value="Dynein_IC"/>
</dbReference>
<sequence length="276" mass="32055">MDVSFPYQKKRSEFGRQCLFSDRGPELIDNFPSFRKLYKEFMLKDPVTRYQQCAPVQAEHYLNTMRAEFANVSINHVEGGWPKDVNIADEEQTKRQPNQVGYSLLQSDIQNHVPKQAKVSYIWEVENPNRPLHILKPDDYTVCLEYNQKDPHILASGQFGGQVAVWDVRKGMEPVEVSVKENSFIDPVQKLLWIHSKTGTEFFSASSDGEIKWWDTRKLSEPTDTLILDYAKEEEQQFSKALGVSVLEYEVTIPTRFMVGTEQVPLYLEIEREKQQ</sequence>
<dbReference type="Gene3D" id="2.130.10.10">
    <property type="entry name" value="YVTN repeat-like/Quinoprotein amine dehydrogenase"/>
    <property type="match status" value="1"/>
</dbReference>
<evidence type="ECO:0000313" key="12">
    <source>
        <dbReference type="EMBL" id="CAG9839968.1"/>
    </source>
</evidence>
<evidence type="ECO:0000256" key="1">
    <source>
        <dbReference type="ARBA" id="ARBA00004430"/>
    </source>
</evidence>